<dbReference type="Proteomes" id="UP000305067">
    <property type="component" value="Unassembled WGS sequence"/>
</dbReference>
<gene>
    <name evidence="2" type="ORF">BDV98DRAFT_609144</name>
</gene>
<feature type="domain" description="Sacsin/Nov" evidence="1">
    <location>
        <begin position="1387"/>
        <end position="1597"/>
    </location>
</feature>
<dbReference type="SUPFAM" id="SSF55874">
    <property type="entry name" value="ATPase domain of HSP90 chaperone/DNA topoisomerase II/histidine kinase"/>
    <property type="match status" value="2"/>
</dbReference>
<sequence>MPPFAIQERINLVSDIKSIINDYPSDSSLFKEFLQNSDDAGATRQVFTLDWRSHKTSSLVDASLSETQGPALFCENDSVFDESNWKAITTTHSSDKTADFSKTGKYGVGFRSCYHITDNPHILSKDTLVVLDPHYDFHDKEIKGGARITLSTDGRSYADQLAAFAPILPLPADLCSSSDQAPPSLEPLEPFPGTIIRLPLRTKLQARTTEIKPGAFVTAKRIKSLVEEFVLEEAATCLLFLKNIVSIEFREIEENGLVRFLAKAEVTNSADISERRMLASRPSSTGEASTVNFPCQITTSTSAGGLQSRSWIICHAAIPPNQTAAVMTRRLTPAVAKYGRLEGQEMEKSLANEKFAGHVALAFALDDDASSNPAPSNKGAKDDRRGRLFTLLPLPIYTDFPLHLNGAFALMSNRQGLDTIEGKQSSLHSREWLRVQWNYAIFEDLLPGLWAYLLNTIEGTRMPLLDPYRPFPRPSTSSGHNCYWTRLPQLVFEKAIEKEYRIFRPVNYHLHGRLQEGKTMRLRDVLVSYSDKPTAMAILPLLGKIGIPIVKPPQHVLQVLEQLSCSWKKECPNDVALFMKENKARVDVTKMNAAEKNELIDYLLDSRTTITITRVADFPLLPTVGGQYTTLPPPSPSLVEGEALIIVTEEEEKLFSGLPTSVKMVSLSALSATATTLLRHTDIREYANITKPTPELVLGLLRAKLASSTLASAGRDSNDVRCKQLSAWLLLFWKWAADWVPSHLKRLMANAEVTALHLLPTSVNTVRRVDDKLINAKTFDAAAATPLEALGVPFSHKKLSLKALRLLAQLGFVAPSNAALFVLDHIQVGKIAAFTPEDRSALRTYFQENLKGVPLEGAHRTAIHCLPLFPVLSPGTSPTPDWAAIQGRPVFVRVAPRHPLPVHHEDPITYVDLNEAETFIFIKLITPPADFLPVTDLMLLEDCIPNLESQPLPLLDSLFSRIVHRMTDLSSDSLAKLRTIKCIPVNGGERRSASEVIDPTSMLAELFRDETGKFPVKPYSEEKMLATLRSHRMVLSQLEGWIVEERVQHVGSFAAEETNPPAGVYSKARALLRLLDKEWIAGGTSFVACTSAISSRMWLPCSRQGQRLLCTADSCRDSEKESPALFDLNLLELDGRIKSPGLREALGWHQSLPFAAILSQLKRTFEEFYPPDCQRFAPELMSRLKNVTEHLNQMFNEGRVSEDQADQLRNVIGDRSWVEVSGSLVATRYLALSENLRFEEGLRVKMVPRRLVADWKAFLTAMGVPESPPIPLLIEELHEVAKRTQSTLNVTLAVNLLEAIASQCSPTLPAQFRAEPFHLLVPDDRDHLVPMDRVCYNDIGKRSDSRKLMLHAKVSGELAAKLGIAFASSSELGYDDEDPDDKLEMTEDLNVRIRTVLQNYDVSTALNEFLANAVDAGATRFSILLDERSHNCKTVMTTVMESAQNEALVLHNDATFTDEDFKGICKIGEGGKIEVANTIGRFGVGSLSMFHFTDVAVIVSGGYLLILNPSGQFLPPRVNGQKRTVLKRRIDEMQERYPDVLQPFHNVFGFSTHSSEYCGTIFRLPLLRKSANDCQHLLSGDYLNLAKCAFFFNALAEVSASHFPKFSSALHQMWSVTAKITPSRKAIESGDGLRSHCLHLRVQHDKSPAIATSRRDVSRRQSMIELAETWLIVRSDSPMLAAKEHTSVLIDYRYHTNTHLTTHLALCLSSPPRGLSHHFFARLMLPHKTGLPFHLDAPFALSQDRRNIRFDTGEVLAYNTWLLTDNVPRLHHFALSHIVAADANKNYCVEDWWPVEWRGEPDNHYATAFYRTLPDTEYPICLTALKQPIRPKDAIFPLYHNSEVGSPTISRLFWKLQIPNFVDLAPTTCKIIRQMKVGVPGVTATLVRDILLEQGAEVIQLFNDRKITAHEVEHILEFMLDANPKVSPSTTPLLLTEDGLKKFDPEGPIVYDTYAFYGSKREHVFVDVFPQSRFLSTLLLRNTAKLLLNEATSRIKELTTEGLVSLIREVIPEEDRCQHPTKQQHWIAAFLNSDDLHASFYSDLMNSAQFCRLPLFALQNETSYVSLTYARNHCLRPSHLRPELGAIMQKMGLIVLKAETKFEQRFTSSSQLPNLSLESFAKHSISKPLPWQVLSALEHKQLATWIKNEMHENVARLNNTLAAQLSTMPLWEARRKGAVTTVMTPANSLHVLKPGDFDLEILLEFTRDTVAIAPPSSLMTRLRGYGLQDITPNNISRLVDLPVQLPEDQHVTTRFRRLLQDLLVFAPGSAEFSA</sequence>
<keyword evidence="3" id="KW-1185">Reference proteome</keyword>
<evidence type="ECO:0000313" key="3">
    <source>
        <dbReference type="Proteomes" id="UP000305067"/>
    </source>
</evidence>
<name>A0A5C3Q3W9_9AGAR</name>
<dbReference type="InterPro" id="IPR058210">
    <property type="entry name" value="SACS/Nov_dom"/>
</dbReference>
<dbReference type="NCBIfam" id="NF047352">
    <property type="entry name" value="P_loop_sacsin"/>
    <property type="match status" value="2"/>
</dbReference>
<protein>
    <recommendedName>
        <fullName evidence="1">Sacsin/Nov domain-containing protein</fullName>
    </recommendedName>
</protein>
<dbReference type="STRING" id="1884261.A0A5C3Q3W9"/>
<dbReference type="OrthoDB" id="1262810at2759"/>
<reference evidence="2 3" key="1">
    <citation type="journal article" date="2019" name="Nat. Ecol. Evol.">
        <title>Megaphylogeny resolves global patterns of mushroom evolution.</title>
        <authorList>
            <person name="Varga T."/>
            <person name="Krizsan K."/>
            <person name="Foldi C."/>
            <person name="Dima B."/>
            <person name="Sanchez-Garcia M."/>
            <person name="Sanchez-Ramirez S."/>
            <person name="Szollosi G.J."/>
            <person name="Szarkandi J.G."/>
            <person name="Papp V."/>
            <person name="Albert L."/>
            <person name="Andreopoulos W."/>
            <person name="Angelini C."/>
            <person name="Antonin V."/>
            <person name="Barry K.W."/>
            <person name="Bougher N.L."/>
            <person name="Buchanan P."/>
            <person name="Buyck B."/>
            <person name="Bense V."/>
            <person name="Catcheside P."/>
            <person name="Chovatia M."/>
            <person name="Cooper J."/>
            <person name="Damon W."/>
            <person name="Desjardin D."/>
            <person name="Finy P."/>
            <person name="Geml J."/>
            <person name="Haridas S."/>
            <person name="Hughes K."/>
            <person name="Justo A."/>
            <person name="Karasinski D."/>
            <person name="Kautmanova I."/>
            <person name="Kiss B."/>
            <person name="Kocsube S."/>
            <person name="Kotiranta H."/>
            <person name="LaButti K.M."/>
            <person name="Lechner B.E."/>
            <person name="Liimatainen K."/>
            <person name="Lipzen A."/>
            <person name="Lukacs Z."/>
            <person name="Mihaltcheva S."/>
            <person name="Morgado L.N."/>
            <person name="Niskanen T."/>
            <person name="Noordeloos M.E."/>
            <person name="Ohm R.A."/>
            <person name="Ortiz-Santana B."/>
            <person name="Ovrebo C."/>
            <person name="Racz N."/>
            <person name="Riley R."/>
            <person name="Savchenko A."/>
            <person name="Shiryaev A."/>
            <person name="Soop K."/>
            <person name="Spirin V."/>
            <person name="Szebenyi C."/>
            <person name="Tomsovsky M."/>
            <person name="Tulloss R.E."/>
            <person name="Uehling J."/>
            <person name="Grigoriev I.V."/>
            <person name="Vagvolgyi C."/>
            <person name="Papp T."/>
            <person name="Martin F.M."/>
            <person name="Miettinen O."/>
            <person name="Hibbett D.S."/>
            <person name="Nagy L.G."/>
        </authorList>
    </citation>
    <scope>NUCLEOTIDE SEQUENCE [LARGE SCALE GENOMIC DNA]</scope>
    <source>
        <strain evidence="2 3">CBS 309.79</strain>
    </source>
</reference>
<evidence type="ECO:0000313" key="2">
    <source>
        <dbReference type="EMBL" id="TFK95090.1"/>
    </source>
</evidence>
<dbReference type="Gene3D" id="3.30.565.10">
    <property type="entry name" value="Histidine kinase-like ATPase, C-terminal domain"/>
    <property type="match status" value="2"/>
</dbReference>
<evidence type="ECO:0000259" key="1">
    <source>
        <dbReference type="Pfam" id="PF25794"/>
    </source>
</evidence>
<dbReference type="EMBL" id="ML178961">
    <property type="protein sequence ID" value="TFK95090.1"/>
    <property type="molecule type" value="Genomic_DNA"/>
</dbReference>
<organism evidence="2 3">
    <name type="scientific">Pterulicium gracile</name>
    <dbReference type="NCBI Taxonomy" id="1884261"/>
    <lineage>
        <taxon>Eukaryota</taxon>
        <taxon>Fungi</taxon>
        <taxon>Dikarya</taxon>
        <taxon>Basidiomycota</taxon>
        <taxon>Agaricomycotina</taxon>
        <taxon>Agaricomycetes</taxon>
        <taxon>Agaricomycetidae</taxon>
        <taxon>Agaricales</taxon>
        <taxon>Pleurotineae</taxon>
        <taxon>Pterulaceae</taxon>
        <taxon>Pterulicium</taxon>
    </lineage>
</organism>
<proteinExistence type="predicted"/>
<dbReference type="PANTHER" id="PTHR46919">
    <property type="entry name" value="ZINC FINGER, C3HC4 TYPE (RING FINGER) FAMILY PROTEIN"/>
    <property type="match status" value="1"/>
</dbReference>
<dbReference type="PANTHER" id="PTHR46919:SF2">
    <property type="entry name" value="SACSIN"/>
    <property type="match status" value="1"/>
</dbReference>
<dbReference type="Pfam" id="PF25794">
    <property type="entry name" value="SACS"/>
    <property type="match status" value="2"/>
</dbReference>
<feature type="domain" description="Sacsin/Nov" evidence="1">
    <location>
        <begin position="11"/>
        <end position="255"/>
    </location>
</feature>
<dbReference type="InterPro" id="IPR036890">
    <property type="entry name" value="HATPase_C_sf"/>
</dbReference>
<accession>A0A5C3Q3W9</accession>